<dbReference type="GO" id="GO:0006401">
    <property type="term" value="P:RNA catabolic process"/>
    <property type="evidence" value="ECO:0007669"/>
    <property type="project" value="TreeGrafter"/>
</dbReference>
<comment type="function">
    <text evidence="4">Non catalytic subunit of RNase H2, an endonuclease that specifically degrades the RNA of RNA:DNA hybrids. Participates in DNA replication, possibly by mediating the removal of lagging-strand Okazaki fragment RNA primers during DNA replication. Mediates the excision of single ribonucleotides from DNA:RNA duplexes.</text>
</comment>
<dbReference type="PANTHER" id="PTHR13383:SF11">
    <property type="entry name" value="RIBONUCLEASE H2 SUBUNIT B"/>
    <property type="match status" value="1"/>
</dbReference>
<feature type="domain" description="Ribonuclease H2 subunit B wHTH" evidence="7">
    <location>
        <begin position="134"/>
        <end position="343"/>
    </location>
</feature>
<evidence type="ECO:0000256" key="1">
    <source>
        <dbReference type="ARBA" id="ARBA00004123"/>
    </source>
</evidence>
<dbReference type="EMBL" id="QGMH01000035">
    <property type="protein sequence ID" value="TVY28225.1"/>
    <property type="molecule type" value="Genomic_DNA"/>
</dbReference>
<feature type="compositionally biased region" description="Basic and acidic residues" evidence="6">
    <location>
        <begin position="395"/>
        <end position="418"/>
    </location>
</feature>
<reference evidence="9 10" key="1">
    <citation type="submission" date="2018-05" db="EMBL/GenBank/DDBJ databases">
        <title>Genome sequencing and assembly of the regulated plant pathogen Lachnellula willkommii and related sister species for the development of diagnostic species identification markers.</title>
        <authorList>
            <person name="Giroux E."/>
            <person name="Bilodeau G."/>
        </authorList>
    </citation>
    <scope>NUCLEOTIDE SEQUENCE [LARGE SCALE GENOMIC DNA]</scope>
    <source>
        <strain evidence="9 10">CBS 185.66</strain>
    </source>
</reference>
<evidence type="ECO:0000256" key="4">
    <source>
        <dbReference type="ARBA" id="ARBA00024778"/>
    </source>
</evidence>
<dbReference type="AlphaFoldDB" id="A0A8H8U1C7"/>
<feature type="compositionally biased region" description="Polar residues" evidence="6">
    <location>
        <begin position="294"/>
        <end position="304"/>
    </location>
</feature>
<feature type="compositionally biased region" description="Basic residues" evidence="6">
    <location>
        <begin position="1"/>
        <end position="10"/>
    </location>
</feature>
<dbReference type="InterPro" id="IPR019024">
    <property type="entry name" value="RNase_H2_suB_wHTH"/>
</dbReference>
<feature type="region of interest" description="Disordered" evidence="6">
    <location>
        <begin position="1"/>
        <end position="37"/>
    </location>
</feature>
<dbReference type="Gene3D" id="1.10.20.120">
    <property type="match status" value="1"/>
</dbReference>
<evidence type="ECO:0000256" key="5">
    <source>
        <dbReference type="ARBA" id="ARBA00033464"/>
    </source>
</evidence>
<gene>
    <name evidence="9" type="ORF">LHYA1_G003330</name>
</gene>
<evidence type="ECO:0000259" key="7">
    <source>
        <dbReference type="Pfam" id="PF09468"/>
    </source>
</evidence>
<feature type="region of interest" description="Disordered" evidence="6">
    <location>
        <begin position="251"/>
        <end position="310"/>
    </location>
</feature>
<evidence type="ECO:0000256" key="2">
    <source>
        <dbReference type="ARBA" id="ARBA00019062"/>
    </source>
</evidence>
<evidence type="ECO:0000313" key="9">
    <source>
        <dbReference type="EMBL" id="TVY28225.1"/>
    </source>
</evidence>
<dbReference type="Pfam" id="PF09468">
    <property type="entry name" value="RNase_H2-Ydr279"/>
    <property type="match status" value="1"/>
</dbReference>
<dbReference type="RefSeq" id="XP_031007013.1">
    <property type="nucleotide sequence ID" value="XM_031148302.1"/>
</dbReference>
<dbReference type="Pfam" id="PF17745">
    <property type="entry name" value="Ydr279_N"/>
    <property type="match status" value="1"/>
</dbReference>
<dbReference type="OrthoDB" id="29098at2759"/>
<feature type="domain" description="Rnh202 triple barrel" evidence="8">
    <location>
        <begin position="40"/>
        <end position="131"/>
    </location>
</feature>
<evidence type="ECO:0000256" key="6">
    <source>
        <dbReference type="SAM" id="MobiDB-lite"/>
    </source>
</evidence>
<dbReference type="GeneID" id="41983528"/>
<organism evidence="9 10">
    <name type="scientific">Lachnellula hyalina</name>
    <dbReference type="NCBI Taxonomy" id="1316788"/>
    <lineage>
        <taxon>Eukaryota</taxon>
        <taxon>Fungi</taxon>
        <taxon>Dikarya</taxon>
        <taxon>Ascomycota</taxon>
        <taxon>Pezizomycotina</taxon>
        <taxon>Leotiomycetes</taxon>
        <taxon>Helotiales</taxon>
        <taxon>Lachnaceae</taxon>
        <taxon>Lachnellula</taxon>
    </lineage>
</organism>
<comment type="caution">
    <text evidence="9">The sequence shown here is derived from an EMBL/GenBank/DDBJ whole genome shotgun (WGS) entry which is preliminary data.</text>
</comment>
<keyword evidence="10" id="KW-1185">Reference proteome</keyword>
<protein>
    <recommendedName>
        <fullName evidence="2">Ribonuclease H2 subunit B</fullName>
    </recommendedName>
    <alternativeName>
        <fullName evidence="5">Ribonuclease HI subunit B</fullName>
    </alternativeName>
</protein>
<evidence type="ECO:0000256" key="3">
    <source>
        <dbReference type="ARBA" id="ARBA00023242"/>
    </source>
</evidence>
<dbReference type="CDD" id="cd09270">
    <property type="entry name" value="RNase_H2-B"/>
    <property type="match status" value="1"/>
</dbReference>
<proteinExistence type="predicted"/>
<dbReference type="GO" id="GO:0005654">
    <property type="term" value="C:nucleoplasm"/>
    <property type="evidence" value="ECO:0007669"/>
    <property type="project" value="TreeGrafter"/>
</dbReference>
<feature type="region of interest" description="Disordered" evidence="6">
    <location>
        <begin position="378"/>
        <end position="440"/>
    </location>
</feature>
<name>A0A8H8U1C7_9HELO</name>
<keyword evidence="3" id="KW-0539">Nucleus</keyword>
<dbReference type="PANTHER" id="PTHR13383">
    <property type="entry name" value="RIBONUCLEASE H2 SUBUNIT B"/>
    <property type="match status" value="1"/>
</dbReference>
<dbReference type="InterPro" id="IPR041195">
    <property type="entry name" value="Rnh202_N"/>
</dbReference>
<dbReference type="GO" id="GO:0032299">
    <property type="term" value="C:ribonuclease H2 complex"/>
    <property type="evidence" value="ECO:0007669"/>
    <property type="project" value="InterPro"/>
</dbReference>
<accession>A0A8H8U1C7</accession>
<sequence length="440" mass="48224">MKTRGRPSTKAKKEPTEAPVTSEPKTQLGPNVANPPQLFILPEGISKNARVISVENPRSTNDSRYLVCPERGFYEFTKVATPKSTPRSLLLSSLDAEAVDGDNGVEDSTDKLSSSGYIMRDAGLFVATPMDPLFFVLPVLAPVSASRGSEPPKKLFLSGEDYLDKVTAASPHLISLLRVDSLRASIEKRMAAVCDTVDAGDETMYRLSEEKMTRELLKKAKKMSENGLPASMEDKFIRKSLDVPILSIKREESSLNDEETPADTPDTQASTTSTDTATSSFSEASTAATSFSEHSQGTATQHMKTPSIPPINAPDGVVDLLRLRTALFFICSNYIAPYLSETIKKLVLSSTSTVDFAPLEAHLVHLAKLRQEALAARQLGGTSQKRSLEEDEDGESRAEKKRKLEEEEKRKKAGESRGVKNLKKVNTTGMKKMSDFFKKK</sequence>
<evidence type="ECO:0000259" key="8">
    <source>
        <dbReference type="Pfam" id="PF17745"/>
    </source>
</evidence>
<evidence type="ECO:0000313" key="10">
    <source>
        <dbReference type="Proteomes" id="UP000431533"/>
    </source>
</evidence>
<comment type="subcellular location">
    <subcellularLocation>
        <location evidence="1">Nucleus</location>
    </subcellularLocation>
</comment>
<dbReference type="InterPro" id="IPR040456">
    <property type="entry name" value="RNase_H2_suB"/>
</dbReference>
<dbReference type="Proteomes" id="UP000431533">
    <property type="component" value="Unassembled WGS sequence"/>
</dbReference>
<feature type="compositionally biased region" description="Low complexity" evidence="6">
    <location>
        <begin position="262"/>
        <end position="293"/>
    </location>
</feature>